<keyword evidence="3" id="KW-0285">Flavoprotein</keyword>
<evidence type="ECO:0000256" key="1">
    <source>
        <dbReference type="ARBA" id="ARBA00001917"/>
    </source>
</evidence>
<keyword evidence="5" id="KW-0665">Pyrimidine biosynthesis</keyword>
<proteinExistence type="predicted"/>
<dbReference type="PROSITE" id="PS00912">
    <property type="entry name" value="DHODEHASE_2"/>
    <property type="match status" value="1"/>
</dbReference>
<evidence type="ECO:0000313" key="8">
    <source>
        <dbReference type="EMBL" id="MYC95811.1"/>
    </source>
</evidence>
<dbReference type="InterPro" id="IPR001295">
    <property type="entry name" value="Dihydroorotate_DH_CS"/>
</dbReference>
<protein>
    <recommendedName>
        <fullName evidence="7">Dihydroorotate dehydrogenase catalytic domain-containing protein</fullName>
    </recommendedName>
</protein>
<dbReference type="PIRSF" id="PIRSF000164">
    <property type="entry name" value="DHO_oxidase"/>
    <property type="match status" value="1"/>
</dbReference>
<evidence type="ECO:0000256" key="6">
    <source>
        <dbReference type="ARBA" id="ARBA00023002"/>
    </source>
</evidence>
<evidence type="ECO:0000256" key="2">
    <source>
        <dbReference type="ARBA" id="ARBA00004725"/>
    </source>
</evidence>
<evidence type="ECO:0000259" key="7">
    <source>
        <dbReference type="Pfam" id="PF01180"/>
    </source>
</evidence>
<gene>
    <name evidence="8" type="ORF">F4X14_12675</name>
</gene>
<evidence type="ECO:0000256" key="5">
    <source>
        <dbReference type="ARBA" id="ARBA00022975"/>
    </source>
</evidence>
<dbReference type="InterPro" id="IPR013785">
    <property type="entry name" value="Aldolase_TIM"/>
</dbReference>
<dbReference type="GO" id="GO:0044205">
    <property type="term" value="P:'de novo' UMP biosynthetic process"/>
    <property type="evidence" value="ECO:0007669"/>
    <property type="project" value="UniProtKB-UniPathway"/>
</dbReference>
<sequence length="275" mass="28087">MAEGAIELAPGHKIGLPLAGGPVMLAAGSIGCGEARHRELETARFGGVVVGPFTRRSRGGSPPPRLVETLGGLVRSVGLQNRGVSAAVRRYGQLWPRLGCPVIAQVADSEFHEAAETVGRLSVADGIAGFELLCQPEASEREVGRLLEVLLLETDLPVLVKLPLARAATLAPAAIESGAVGVVVGSPPIGAGIRADRQAVNGEMFGPGIFPMMLAALLAVKALGLTGSLIACGGIHTLQQARDCLRTGADALQLDSLVWVEPAAAVALAIGLDSG</sequence>
<comment type="pathway">
    <text evidence="2">Pyrimidine metabolism; UMP biosynthesis via de novo pathway.</text>
</comment>
<feature type="domain" description="Dihydroorotate dehydrogenase catalytic" evidence="7">
    <location>
        <begin position="21"/>
        <end position="265"/>
    </location>
</feature>
<keyword evidence="4" id="KW-0288">FMN</keyword>
<reference evidence="8" key="1">
    <citation type="submission" date="2019-09" db="EMBL/GenBank/DDBJ databases">
        <title>Characterisation of the sponge microbiome using genome-centric metagenomics.</title>
        <authorList>
            <person name="Engelberts J.P."/>
            <person name="Robbins S.J."/>
            <person name="De Goeij J.M."/>
            <person name="Aranda M."/>
            <person name="Bell S.C."/>
            <person name="Webster N.S."/>
        </authorList>
    </citation>
    <scope>NUCLEOTIDE SEQUENCE</scope>
    <source>
        <strain evidence="8">SB0661_bin_32</strain>
    </source>
</reference>
<dbReference type="SUPFAM" id="SSF51395">
    <property type="entry name" value="FMN-linked oxidoreductases"/>
    <property type="match status" value="1"/>
</dbReference>
<comment type="caution">
    <text evidence="8">The sequence shown here is derived from an EMBL/GenBank/DDBJ whole genome shotgun (WGS) entry which is preliminary data.</text>
</comment>
<evidence type="ECO:0000256" key="3">
    <source>
        <dbReference type="ARBA" id="ARBA00022630"/>
    </source>
</evidence>
<dbReference type="Pfam" id="PF01180">
    <property type="entry name" value="DHO_dh"/>
    <property type="match status" value="1"/>
</dbReference>
<dbReference type="AlphaFoldDB" id="A0A6B1D759"/>
<keyword evidence="6" id="KW-0560">Oxidoreductase</keyword>
<name>A0A6B1D759_9CHLR</name>
<comment type="cofactor">
    <cofactor evidence="1">
        <name>FMN</name>
        <dbReference type="ChEBI" id="CHEBI:58210"/>
    </cofactor>
</comment>
<organism evidence="8">
    <name type="scientific">Caldilineaceae bacterium SB0661_bin_32</name>
    <dbReference type="NCBI Taxonomy" id="2605255"/>
    <lineage>
        <taxon>Bacteria</taxon>
        <taxon>Bacillati</taxon>
        <taxon>Chloroflexota</taxon>
        <taxon>Caldilineae</taxon>
        <taxon>Caldilineales</taxon>
        <taxon>Caldilineaceae</taxon>
    </lineage>
</organism>
<dbReference type="GO" id="GO:0005737">
    <property type="term" value="C:cytoplasm"/>
    <property type="evidence" value="ECO:0007669"/>
    <property type="project" value="InterPro"/>
</dbReference>
<accession>A0A6B1D759</accession>
<evidence type="ECO:0000256" key="4">
    <source>
        <dbReference type="ARBA" id="ARBA00022643"/>
    </source>
</evidence>
<dbReference type="GO" id="GO:0006207">
    <property type="term" value="P:'de novo' pyrimidine nucleobase biosynthetic process"/>
    <property type="evidence" value="ECO:0007669"/>
    <property type="project" value="InterPro"/>
</dbReference>
<dbReference type="UniPathway" id="UPA00070"/>
<dbReference type="Gene3D" id="3.20.20.70">
    <property type="entry name" value="Aldolase class I"/>
    <property type="match status" value="1"/>
</dbReference>
<dbReference type="EMBL" id="VXMH01000066">
    <property type="protein sequence ID" value="MYC95811.1"/>
    <property type="molecule type" value="Genomic_DNA"/>
</dbReference>
<dbReference type="InterPro" id="IPR005720">
    <property type="entry name" value="Dihydroorotate_DH_cat"/>
</dbReference>
<dbReference type="InterPro" id="IPR012135">
    <property type="entry name" value="Dihydroorotate_DH_1_2"/>
</dbReference>
<dbReference type="GO" id="GO:0004152">
    <property type="term" value="F:dihydroorotate dehydrogenase activity"/>
    <property type="evidence" value="ECO:0007669"/>
    <property type="project" value="InterPro"/>
</dbReference>